<dbReference type="EC" id="3.4.21.-" evidence="6"/>
<dbReference type="InterPro" id="IPR044048">
    <property type="entry name" value="Big_12"/>
</dbReference>
<proteinExistence type="predicted"/>
<dbReference type="InterPro" id="IPR011050">
    <property type="entry name" value="Pectin_lyase_fold/virulence"/>
</dbReference>
<reference evidence="6 7" key="1">
    <citation type="submission" date="2018-06" db="EMBL/GenBank/DDBJ databases">
        <authorList>
            <consortium name="Pathogen Informatics"/>
            <person name="Doyle S."/>
        </authorList>
    </citation>
    <scope>NUCLEOTIDE SEQUENCE [LARGE SCALE GENOMIC DNA]</scope>
    <source>
        <strain evidence="6 7">NCTC10899</strain>
    </source>
</reference>
<feature type="domain" description="Bacterial Ig-like" evidence="5">
    <location>
        <begin position="1740"/>
        <end position="1842"/>
    </location>
</feature>
<feature type="domain" description="Bacterial Ig-like" evidence="5">
    <location>
        <begin position="2046"/>
        <end position="2147"/>
    </location>
</feature>
<evidence type="ECO:0000259" key="4">
    <source>
        <dbReference type="Pfam" id="PF14252"/>
    </source>
</evidence>
<dbReference type="Pfam" id="PF12951">
    <property type="entry name" value="PATR"/>
    <property type="match status" value="7"/>
</dbReference>
<organism evidence="6 7">
    <name type="scientific">Ectopseudomonas mendocina</name>
    <name type="common">Pseudomonas mendocina</name>
    <dbReference type="NCBI Taxonomy" id="300"/>
    <lineage>
        <taxon>Bacteria</taxon>
        <taxon>Pseudomonadati</taxon>
        <taxon>Pseudomonadota</taxon>
        <taxon>Gammaproteobacteria</taxon>
        <taxon>Pseudomonadales</taxon>
        <taxon>Pseudomonadaceae</taxon>
        <taxon>Ectopseudomonas</taxon>
    </lineage>
</organism>
<dbReference type="GO" id="GO:0016787">
    <property type="term" value="F:hydrolase activity"/>
    <property type="evidence" value="ECO:0007669"/>
    <property type="project" value="UniProtKB-KW"/>
</dbReference>
<feature type="chain" id="PRO_5016714342" evidence="3">
    <location>
        <begin position="24"/>
        <end position="2953"/>
    </location>
</feature>
<evidence type="ECO:0000256" key="2">
    <source>
        <dbReference type="SAM" id="MobiDB-lite"/>
    </source>
</evidence>
<dbReference type="InterPro" id="IPR013425">
    <property type="entry name" value="Autotrns_rpt"/>
</dbReference>
<feature type="domain" description="DUF4347" evidence="4">
    <location>
        <begin position="76"/>
        <end position="238"/>
    </location>
</feature>
<sequence length="2953" mass="291830">MFWKKTAPVRTAAKPAMSALAMALEPRMMFDGAVAATAAEVADTQAADAQPTADASSSHDTLAATPTGTADNRQEIVFVDGQVQDYQQLLAGIKPGTEVVVLDPKGDGLKQISDYLSGRSGIDAIHIVSHGLPGQVTLGSLALDKAGLEARAADLAQIGQSLDVDGDILFYGCDVGSDAAGQAFVNQIAQLTGADVAASNDPTGSVSQGGDWTLEVTSGSIEAVTPFSASAQQAFSGRLFAGTLNFSGPDAVIGTTVTDGDANSTDIPGVVIEIYSANSGNTNSNSPWEYYSDLFNNGTPDAEGIVDASGDGTPIVIIRSQDGTDFSFTGIKILDYLGAHPQITFEAFRDGISLGSVTLTTDTSDYISDFTQSNGLTASIFQNVDEIRISDPASGDGNLYVGIDNIGFADVPRPALVSATFSDNNLKIGETSTVTFTFNMAVTGFTTTDLTVPNGNISGLSSSDGGLTWTGLFTPNASVTDPANVITVNLAGVNAVSGGLAGTGTADSSNYAIDTLAPSVTSVTSGTANGTYKTGDVISVQVNFGETVTVAGTPQLTLETGSTDRVVNYASGSGTNSLTFTYTVQAGDSAADLDYISTNALGLNGGTIRDAAGNDAILSLATPGTAGSLGANKDIVINSAPGISNLNGDSMAWAGAGNTVVLDVGGNALLSDTEFGALNGGNGNWVGASLTIQRNGTALSSDILGFNTVGALFTISGSNLQSNGQTFAAFTNVGGVLTITFTSSVTAATTALVNDVAQRVTYRNDTPAGDTTIRYSLNDGTSTVTADVVVTSDTIYVTNTNDTATIDLSNGVSFSEAVAIAALDATGSQTIVFASNLAGQTLNLNTVSINESLTFDMDQASGLVLTGGTITLGGGTTQTFTNGSGDTAAISSLIAGSGALTKAGAGNLSLSGAGNTFSGGTSISAGTLTVSGGNALSDSGSVSVASGATLALSGNEAVGNLSGAGSINLGNSTLSTNQSADTSFSGTISGNGGLTVSQSVSATYALTLSGSNSYSGATTLLNYGWLKLNGEASISNSSAVQVNGNSVLTLLSDQTIGSLASSAATASIQLGSYTLSAGGDNSSTTVAGVISGNGALIKQGTGTLTLAGNNTYVGSTTVSAGTLSIASDANLGAGSLILAGSTLDISGATTIDNAITLTGNSSIGNASAVTLSSAISGAYDLSKTGSGTLTLSASNSYGATYVNAGTLSVSSDANLGSGAVNLAAGTTLALTGATTIDNAIILGGNATLAASANATVSGVVSGAFTLTKTGASTLTLSGANTYGATTVSAGTLSVASDGNLGSGALTLGAGTTLAVTSAATIDNNIALSGSATVNTGANTTLSGVISGGNNLTKTGASTLTLTGNNTYSGSTSVNTGTLSIASDSNLGTGPLNLANGTILQITGNTTLDNALALTGLVTVNAGAAATLSGTISGTGSLIKAGASNLTLSGSNTNSGTTTVSAGTLVVDGSTASATTVASGATLAGSGTLGGDVTVQSGGTLSPGGAGVATLTVNGNLTLASGSTLALDINGTTAGTGYDRVVVNGTVDVSGAALAVTHGYAAGSGDSYTVIVNDAADAVTGTFSGVSEGSKFNAADNGTELTTSYISGSGNDLSLTAPIAPTVTSVSSSTANGTYKIGDVITVTVRFDGAVNVTGTPTLTLETGATDRALNYVSGSGTDTLSFSYTVQAGDSSADLDYVSSSALSLNGGTIKDGANQNAILTLAAPGAAGSLGANKALVVDGVRPAATSITLSDSNLRIGETATVTVTFNERVSGLDTADFSVANGTLSGLSSSDGGLTWTATFTPSANISDATNLITLDNTGVMDQAGNIGSGTTDSVNYAIDTQRPTASIVVTDTTLKAGQTTTVTITFSEAVTGLDIADFNVANGILSNLSTSDNITYTATLTPDANVTDTTNLITLDNTGYTDIAGNAGSGSTDSNNYAIDTQRPTATIVVTDTALKAGQGTTVTITFSEAVTGLTTADFSVANGSLSGLSSNDGGITWTATLTPGANVTDSTNVITLNNAGYTDLAGNAGTGSTDSNNYAIDSQRPTASIAVGNTSLSIGDSTTVTITFSEAVTGLTIADFTVANGALSNLSSNDGGVTWTATLTPSADVASPTNQITLANTGYTDTAGNTGSTPTDSNNYSVDTQRPTATIVVNDTILAAGETTTVTITFNEAVSGLALANFAVANGVLSNLSTSDNITWTATLTPNADTSDATNLITLNNSGVQDQAGNTGVGTTDSNNYAIDTQRPTATSVLVTDTALKAGQSTTVTITFSEAVSGLTTADFSVANGILSNLSSSDGGLTWTATLTPDANVTDATNLITLDNTGYADAAGNTGTGITTSNNYTIDTQRPTATIVVNDTALAVGETTAVTITFNEAVTGLNLADFSVANGTLSNLSTTDNITYTAILTPSGNIADSSNVITLNNAGVQDAAGNIGSGSTNSNNYAIDTQRPTATIQLSDAALAAGETATVTITFNEAVTGLSLADLSASNGTLSGLSSNDGGITWTAILTPAANVTASSNLITLNNAGVQDAAGNTGIGGTLSGNYAVDTVVPVIGSVSVPVSVQYNAGDTLTFVVNASEAVLVNGTPRLALDIGGTTVFANYIAGSGTTTLVFQYSVQPGLNDADGITVTGLQSNGGNLRDATGNAMNLTLNNVGDTSGVRIDTTAPTAALALDQAASSAGNVRYTLTFSEDVSGVDLSDFSLVSTGNAQGTLSSLVQIDARTYQITISNVVGSGSLALALNSSGTGISDSAGNVLIGGLVGLPYTQNQTAGDPEFLANPTPNAPTTPSAAPQPNVPSAPPSSTTSPLFPPPLFEQPTLGGGIPPVGNIFMNNGALAPSYIAQVFASSDSGAGNGSGIGFLGFGGGDGGVFGTSSFSSMFSKEVPLESGEIQLRWGGSPSNGVGGGEILGAPTLGQQLHEIGESEQRQIRDLAWAFGQISLQAPNA</sequence>
<feature type="domain" description="Bacterial Ig-like" evidence="5">
    <location>
        <begin position="2453"/>
        <end position="2554"/>
    </location>
</feature>
<dbReference type="PANTHER" id="PTHR34677">
    <property type="match status" value="1"/>
</dbReference>
<feature type="domain" description="Bacterial Ig-like" evidence="5">
    <location>
        <begin position="2249"/>
        <end position="2351"/>
    </location>
</feature>
<dbReference type="Gene3D" id="2.160.20.20">
    <property type="match status" value="2"/>
</dbReference>
<dbReference type="PANTHER" id="PTHR34677:SF3">
    <property type="entry name" value="BACTERIAL IG-LIKE DOMAIN-CONTAINING PROTEIN"/>
    <property type="match status" value="1"/>
</dbReference>
<dbReference type="NCBIfam" id="TIGR02601">
    <property type="entry name" value="autotrns_rpt"/>
    <property type="match status" value="6"/>
</dbReference>
<feature type="signal peptide" evidence="3">
    <location>
        <begin position="1"/>
        <end position="23"/>
    </location>
</feature>
<name>A0A379IZR7_ECTME</name>
<feature type="domain" description="Bacterial Ig-like" evidence="5">
    <location>
        <begin position="417"/>
        <end position="513"/>
    </location>
</feature>
<dbReference type="Proteomes" id="UP000254260">
    <property type="component" value="Unassembled WGS sequence"/>
</dbReference>
<keyword evidence="1 3" id="KW-0732">Signal</keyword>
<dbReference type="InterPro" id="IPR014755">
    <property type="entry name" value="Cu-Rt/internalin_Ig-like"/>
</dbReference>
<evidence type="ECO:0000313" key="6">
    <source>
        <dbReference type="EMBL" id="SUD41798.1"/>
    </source>
</evidence>
<feature type="region of interest" description="Disordered" evidence="2">
    <location>
        <begin position="2128"/>
        <end position="2148"/>
    </location>
</feature>
<feature type="domain" description="Bacterial Ig-like" evidence="5">
    <location>
        <begin position="1944"/>
        <end position="2045"/>
    </location>
</feature>
<feature type="domain" description="Bacterial Ig-like" evidence="5">
    <location>
        <begin position="2148"/>
        <end position="2248"/>
    </location>
</feature>
<dbReference type="Gene3D" id="2.60.40.1220">
    <property type="match status" value="6"/>
</dbReference>
<dbReference type="SUPFAM" id="SSF51126">
    <property type="entry name" value="Pectin lyase-like"/>
    <property type="match status" value="5"/>
</dbReference>
<evidence type="ECO:0000259" key="5">
    <source>
        <dbReference type="Pfam" id="PF19078"/>
    </source>
</evidence>
<dbReference type="Pfam" id="PF19078">
    <property type="entry name" value="Big_12"/>
    <property type="match status" value="10"/>
</dbReference>
<feature type="compositionally biased region" description="Low complexity" evidence="2">
    <location>
        <begin position="2785"/>
        <end position="2800"/>
    </location>
</feature>
<dbReference type="InterPro" id="IPR025592">
    <property type="entry name" value="DUF4347"/>
</dbReference>
<gene>
    <name evidence="6" type="ORF">NCTC10899_04679</name>
</gene>
<feature type="compositionally biased region" description="Low complexity" evidence="2">
    <location>
        <begin position="45"/>
        <end position="58"/>
    </location>
</feature>
<feature type="region of interest" description="Disordered" evidence="2">
    <location>
        <begin position="45"/>
        <end position="67"/>
    </location>
</feature>
<feature type="domain" description="Bacterial Ig-like" evidence="5">
    <location>
        <begin position="2352"/>
        <end position="2452"/>
    </location>
</feature>
<feature type="domain" description="Bacterial Ig-like" evidence="5">
    <location>
        <begin position="2670"/>
        <end position="2762"/>
    </location>
</feature>
<evidence type="ECO:0000256" key="1">
    <source>
        <dbReference type="ARBA" id="ARBA00022729"/>
    </source>
</evidence>
<protein>
    <submittedName>
        <fullName evidence="6">Pyrrolo-quinoline quinone</fullName>
        <ecNumber evidence="6">3.4.21.-</ecNumber>
    </submittedName>
</protein>
<keyword evidence="6" id="KW-0378">Hydrolase</keyword>
<dbReference type="Pfam" id="PF14252">
    <property type="entry name" value="DUF4347"/>
    <property type="match status" value="1"/>
</dbReference>
<feature type="region of interest" description="Disordered" evidence="2">
    <location>
        <begin position="2778"/>
        <end position="2814"/>
    </location>
</feature>
<feature type="domain" description="Bacterial Ig-like" evidence="5">
    <location>
        <begin position="1843"/>
        <end position="1943"/>
    </location>
</feature>
<dbReference type="EMBL" id="UGUU01000001">
    <property type="protein sequence ID" value="SUD41798.1"/>
    <property type="molecule type" value="Genomic_DNA"/>
</dbReference>
<evidence type="ECO:0000313" key="7">
    <source>
        <dbReference type="Proteomes" id="UP000254260"/>
    </source>
</evidence>
<evidence type="ECO:0000256" key="3">
    <source>
        <dbReference type="SAM" id="SignalP"/>
    </source>
</evidence>
<accession>A0A379IZR7</accession>
<dbReference type="InterPro" id="IPR012332">
    <property type="entry name" value="Autotransporter_pectin_lyase_C"/>
</dbReference>